<comment type="caution">
    <text evidence="1">The sequence shown here is derived from an EMBL/GenBank/DDBJ whole genome shotgun (WGS) entry which is preliminary data.</text>
</comment>
<accession>A0ABU5F5V4</accession>
<gene>
    <name evidence="1" type="ORF">R5W23_002529</name>
</gene>
<reference evidence="2" key="1">
    <citation type="journal article" date="2023" name="Mar. Drugs">
        <title>Gemmata algarum, a Novel Planctomycete Isolated from an Algal Mat, Displays Antimicrobial Activity.</title>
        <authorList>
            <person name="Kumar G."/>
            <person name="Kallscheuer N."/>
            <person name="Kashif M."/>
            <person name="Ahamad S."/>
            <person name="Jagadeeshwari U."/>
            <person name="Pannikurungottu S."/>
            <person name="Haufschild T."/>
            <person name="Kabuu M."/>
            <person name="Sasikala C."/>
            <person name="Jogler C."/>
            <person name="Ramana C."/>
        </authorList>
    </citation>
    <scope>NUCLEOTIDE SEQUENCE [LARGE SCALE GENOMIC DNA]</scope>
    <source>
        <strain evidence="2">JC673</strain>
    </source>
</reference>
<keyword evidence="2" id="KW-1185">Reference proteome</keyword>
<organism evidence="1 2">
    <name type="scientific">Gemmata algarum</name>
    <dbReference type="NCBI Taxonomy" id="2975278"/>
    <lineage>
        <taxon>Bacteria</taxon>
        <taxon>Pseudomonadati</taxon>
        <taxon>Planctomycetota</taxon>
        <taxon>Planctomycetia</taxon>
        <taxon>Gemmatales</taxon>
        <taxon>Gemmataceae</taxon>
        <taxon>Gemmata</taxon>
    </lineage>
</organism>
<name>A0ABU5F5V4_9BACT</name>
<dbReference type="RefSeq" id="WP_261186363.1">
    <property type="nucleotide sequence ID" value="NZ_JAXBLV010000190.1"/>
</dbReference>
<evidence type="ECO:0000313" key="1">
    <source>
        <dbReference type="EMBL" id="MDY3561254.1"/>
    </source>
</evidence>
<dbReference type="Proteomes" id="UP001272242">
    <property type="component" value="Unassembled WGS sequence"/>
</dbReference>
<sequence length="415" mass="45343">MRLFGILLVFLTLVAGGAYVYFGAQDYKGRQQLNAAGLRHLLVLQGLPLDGDRFAPDGETPFVVPMAGGQQTSTVGKVLLDKHFGEVAKAPAETASKGGAAGPSALASTEAVPSLSAEVLRVLGVLKAELGGAPEPAQRVSVVLKRLLLQAETMDERLLFQGLASAAGADGAPKTAEQYAADAEQLVHLLDRKFYRVVPKQYDSEAGALAPAKWAQLKKKMEEAAGNSDALAAIKPPVSSDEGDRRDRISHLLVHLDQDRAWQQRAAAVVGLRHYVRAVAGQAVRFRLMREQVDQPIMADQAVYQLRYDTLLNETRQSLDRARAVSQERAKLDDAKAAADDAVSRRRTQLKELGAQLEKVRTEVDQLLVQQSGIERQLYEIQREVALTLDEVYRLEALLVDAERERYGQPPATRP</sequence>
<protein>
    <submittedName>
        <fullName evidence="1">Uncharacterized protein</fullName>
    </submittedName>
</protein>
<proteinExistence type="predicted"/>
<evidence type="ECO:0000313" key="2">
    <source>
        <dbReference type="Proteomes" id="UP001272242"/>
    </source>
</evidence>
<dbReference type="EMBL" id="JAXBLV010000190">
    <property type="protein sequence ID" value="MDY3561254.1"/>
    <property type="molecule type" value="Genomic_DNA"/>
</dbReference>